<evidence type="ECO:0000313" key="1">
    <source>
        <dbReference type="EMBL" id="AHC37842.1"/>
    </source>
</evidence>
<protein>
    <submittedName>
        <fullName evidence="1">Uncharacterized protein</fullName>
    </submittedName>
</protein>
<gene>
    <name evidence="1" type="ORF">U771_26820</name>
</gene>
<evidence type="ECO:0000313" key="2">
    <source>
        <dbReference type="Proteomes" id="UP000018725"/>
    </source>
</evidence>
<dbReference type="EMBL" id="CP006852">
    <property type="protein sequence ID" value="AHC37842.1"/>
    <property type="molecule type" value="Genomic_DNA"/>
</dbReference>
<proteinExistence type="predicted"/>
<keyword evidence="2" id="KW-1185">Reference proteome</keyword>
<sequence>MVESIQQWLVDQALDGVQLYYEKFTQSNI</sequence>
<reference evidence="1 2" key="1">
    <citation type="journal article" date="2014" name="Genome Announc.">
        <title>Complete Genome Sequence of Pseudomonas sp. Strain TKP, Isolated from a gamma-Hexachlorocyclohexane-Degrading Mixed Culture.</title>
        <authorList>
            <person name="Ohtsubo Y."/>
            <person name="Kishida K."/>
            <person name="Sato T."/>
            <person name="Tabata M."/>
            <person name="Kawasumi T."/>
            <person name="Ogura Y."/>
            <person name="Hayashi T."/>
            <person name="Tsuda M."/>
            <person name="Nagata Y."/>
        </authorList>
    </citation>
    <scope>NUCLEOTIDE SEQUENCE [LARGE SCALE GENOMIC DNA]</scope>
    <source>
        <strain evidence="1 2">TKP</strain>
    </source>
</reference>
<organism evidence="1 2">
    <name type="scientific">Pseudomonas gorinensis</name>
    <dbReference type="NCBI Taxonomy" id="3240790"/>
    <lineage>
        <taxon>Bacteria</taxon>
        <taxon>Pseudomonadati</taxon>
        <taxon>Pseudomonadota</taxon>
        <taxon>Gammaproteobacteria</taxon>
        <taxon>Pseudomonadales</taxon>
        <taxon>Pseudomonadaceae</taxon>
        <taxon>Pseudomonas</taxon>
    </lineage>
</organism>
<accession>A0ACA7PCZ2</accession>
<dbReference type="Proteomes" id="UP000018725">
    <property type="component" value="Chromosome"/>
</dbReference>
<name>A0ACA7PCZ2_9PSED</name>